<comment type="similarity">
    <text evidence="1">Belongs to the LysR transcriptional regulatory family.</text>
</comment>
<dbReference type="InterPro" id="IPR000847">
    <property type="entry name" value="LysR_HTH_N"/>
</dbReference>
<dbReference type="EMBL" id="JAFKOQ010000002">
    <property type="protein sequence ID" value="MBN8121143.1"/>
    <property type="molecule type" value="Genomic_DNA"/>
</dbReference>
<evidence type="ECO:0000256" key="4">
    <source>
        <dbReference type="ARBA" id="ARBA00023163"/>
    </source>
</evidence>
<accession>A0AAW4H7A7</accession>
<organism evidence="6 7">
    <name type="scientific">Vibrio vulnificus</name>
    <dbReference type="NCBI Taxonomy" id="672"/>
    <lineage>
        <taxon>Bacteria</taxon>
        <taxon>Pseudomonadati</taxon>
        <taxon>Pseudomonadota</taxon>
        <taxon>Gammaproteobacteria</taxon>
        <taxon>Vibrionales</taxon>
        <taxon>Vibrionaceae</taxon>
        <taxon>Vibrio</taxon>
    </lineage>
</organism>
<feature type="domain" description="HTH lysR-type" evidence="5">
    <location>
        <begin position="2"/>
        <end position="59"/>
    </location>
</feature>
<dbReference type="SUPFAM" id="SSF53850">
    <property type="entry name" value="Periplasmic binding protein-like II"/>
    <property type="match status" value="1"/>
</dbReference>
<evidence type="ECO:0000256" key="1">
    <source>
        <dbReference type="ARBA" id="ARBA00009437"/>
    </source>
</evidence>
<dbReference type="Proteomes" id="UP000664056">
    <property type="component" value="Unassembled WGS sequence"/>
</dbReference>
<dbReference type="AlphaFoldDB" id="A0AAW4H7A7"/>
<dbReference type="Gene3D" id="3.40.190.10">
    <property type="entry name" value="Periplasmic binding protein-like II"/>
    <property type="match status" value="2"/>
</dbReference>
<keyword evidence="2" id="KW-0805">Transcription regulation</keyword>
<dbReference type="Pfam" id="PF00126">
    <property type="entry name" value="HTH_1"/>
    <property type="match status" value="1"/>
</dbReference>
<dbReference type="PANTHER" id="PTHR30126">
    <property type="entry name" value="HTH-TYPE TRANSCRIPTIONAL REGULATOR"/>
    <property type="match status" value="1"/>
</dbReference>
<dbReference type="Gene3D" id="1.10.10.10">
    <property type="entry name" value="Winged helix-like DNA-binding domain superfamily/Winged helix DNA-binding domain"/>
    <property type="match status" value="1"/>
</dbReference>
<dbReference type="PROSITE" id="PS50931">
    <property type="entry name" value="HTH_LYSR"/>
    <property type="match status" value="1"/>
</dbReference>
<protein>
    <submittedName>
        <fullName evidence="6">LysR family transcriptional regulator</fullName>
    </submittedName>
</protein>
<dbReference type="GO" id="GO:0000976">
    <property type="term" value="F:transcription cis-regulatory region binding"/>
    <property type="evidence" value="ECO:0007669"/>
    <property type="project" value="TreeGrafter"/>
</dbReference>
<evidence type="ECO:0000313" key="6">
    <source>
        <dbReference type="EMBL" id="MBN8121143.1"/>
    </source>
</evidence>
<dbReference type="PRINTS" id="PR00039">
    <property type="entry name" value="HTHLYSR"/>
</dbReference>
<dbReference type="SUPFAM" id="SSF46785">
    <property type="entry name" value="Winged helix' DNA-binding domain"/>
    <property type="match status" value="1"/>
</dbReference>
<dbReference type="RefSeq" id="WP_039547943.1">
    <property type="nucleotide sequence ID" value="NZ_CP046834.1"/>
</dbReference>
<dbReference type="CDD" id="cd05466">
    <property type="entry name" value="PBP2_LTTR_substrate"/>
    <property type="match status" value="1"/>
</dbReference>
<keyword evidence="4" id="KW-0804">Transcription</keyword>
<evidence type="ECO:0000313" key="7">
    <source>
        <dbReference type="Proteomes" id="UP000664056"/>
    </source>
</evidence>
<dbReference type="InterPro" id="IPR036390">
    <property type="entry name" value="WH_DNA-bd_sf"/>
</dbReference>
<gene>
    <name evidence="6" type="ORF">J0J18_05320</name>
</gene>
<name>A0AAW4H7A7_VIBVL</name>
<sequence length="292" mass="32830">MLNPVWLTTFKTLIEVGHFTKTAEKLFMTQPGVSQHIRKLEESCGAALIERDKKSFEITEAGLRVYQYAKQLESEQAELLQSLQFDNPHAGVFRVACSGALGLKLYPQLLDLQCKYPELIPQLEVAPNHKIIQEVLNGDVDLGIVTHLPQPALFEVEKMGTDELCLFYPAQYQGKTLDDIIALGLIEHPDAHHYLELYLTLCGETDQSQMDTRHIPARGYVNQLSQILLPVAQGLGFTVLPHSAMSQFPLTEHLAIYPSAQRVEESLYLISKKARTLPARFEVIAHAMRQAL</sequence>
<evidence type="ECO:0000256" key="3">
    <source>
        <dbReference type="ARBA" id="ARBA00023125"/>
    </source>
</evidence>
<reference evidence="6" key="1">
    <citation type="submission" date="2021-03" db="EMBL/GenBank/DDBJ databases">
        <title>Study of the foodborne Vibrio vulnificus isolates from China.</title>
        <authorList>
            <person name="Zheng Z."/>
            <person name="Ye L."/>
        </authorList>
    </citation>
    <scope>NUCLEOTIDE SEQUENCE</scope>
    <source>
        <strain evidence="6">Vv1582</strain>
    </source>
</reference>
<dbReference type="InterPro" id="IPR036388">
    <property type="entry name" value="WH-like_DNA-bd_sf"/>
</dbReference>
<dbReference type="InterPro" id="IPR005119">
    <property type="entry name" value="LysR_subst-bd"/>
</dbReference>
<dbReference type="PANTHER" id="PTHR30126:SF99">
    <property type="entry name" value="TRANSCRIPTIONAL REGULATOR LYSR FAMILY"/>
    <property type="match status" value="1"/>
</dbReference>
<dbReference type="Pfam" id="PF03466">
    <property type="entry name" value="LysR_substrate"/>
    <property type="match status" value="1"/>
</dbReference>
<keyword evidence="3" id="KW-0238">DNA-binding</keyword>
<evidence type="ECO:0000256" key="2">
    <source>
        <dbReference type="ARBA" id="ARBA00023015"/>
    </source>
</evidence>
<proteinExistence type="inferred from homology"/>
<dbReference type="GO" id="GO:0003700">
    <property type="term" value="F:DNA-binding transcription factor activity"/>
    <property type="evidence" value="ECO:0007669"/>
    <property type="project" value="InterPro"/>
</dbReference>
<comment type="caution">
    <text evidence="6">The sequence shown here is derived from an EMBL/GenBank/DDBJ whole genome shotgun (WGS) entry which is preliminary data.</text>
</comment>
<evidence type="ECO:0000259" key="5">
    <source>
        <dbReference type="PROSITE" id="PS50931"/>
    </source>
</evidence>